<reference evidence="2" key="6">
    <citation type="submission" date="2004-03" db="EMBL/GenBank/DDBJ databases">
        <authorList>
            <person name="Arakawa T."/>
            <person name="Carninci P."/>
            <person name="Fukuda S."/>
            <person name="Hashizume W."/>
            <person name="Hayashida K."/>
            <person name="Hori F."/>
            <person name="Iida J."/>
            <person name="Imamura K."/>
            <person name="Imotani K."/>
            <person name="Itoh M."/>
            <person name="Kanagawa S."/>
            <person name="Kawai J."/>
            <person name="Kojima M."/>
            <person name="Konno H."/>
            <person name="Murata M."/>
            <person name="Nakamura M."/>
            <person name="Ninomiya N."/>
            <person name="Nishiyori H."/>
            <person name="Nomura K."/>
            <person name="Ohno M."/>
            <person name="Sakazume N."/>
            <person name="Sano H."/>
            <person name="Sasaki D."/>
            <person name="Shibata K."/>
            <person name="Shiraki T."/>
            <person name="Tagami M."/>
            <person name="Tagami Y."/>
            <person name="Waki K."/>
            <person name="Watahiki A."/>
            <person name="Muramatsu M."/>
            <person name="Hayashizaki Y."/>
        </authorList>
    </citation>
    <scope>NUCLEOTIDE SEQUENCE</scope>
    <source>
        <strain evidence="2">C57BL/6J</strain>
        <tissue evidence="2">Visual cortex</tissue>
    </source>
</reference>
<dbReference type="EMBL" id="AK158571">
    <property type="protein sequence ID" value="BAE34562.1"/>
    <property type="molecule type" value="mRNA"/>
</dbReference>
<dbReference type="MGI" id="MGI:1922994">
    <property type="gene designation" value="Svip"/>
</dbReference>
<protein>
    <submittedName>
        <fullName evidence="2">Uncharacterized protein</fullName>
    </submittedName>
</protein>
<evidence type="ECO:0000313" key="3">
    <source>
        <dbReference type="MGI" id="MGI:1922994"/>
    </source>
</evidence>
<name>Q3TYK1_MOUSE</name>
<gene>
    <name evidence="3" type="primary">Svip</name>
</gene>
<dbReference type="BioGRID-ORCS" id="75744">
    <property type="hits" value="0 hits in 76 CRISPR screens"/>
</dbReference>
<feature type="region of interest" description="Disordered" evidence="1">
    <location>
        <begin position="75"/>
        <end position="147"/>
    </location>
</feature>
<feature type="compositionally biased region" description="Basic and acidic residues" evidence="1">
    <location>
        <begin position="124"/>
        <end position="137"/>
    </location>
</feature>
<dbReference type="AGR" id="MGI:1922994"/>
<feature type="compositionally biased region" description="Basic residues" evidence="1">
    <location>
        <begin position="96"/>
        <end position="105"/>
    </location>
</feature>
<dbReference type="AlphaFoldDB" id="Q3TYK1"/>
<reference evidence="2" key="1">
    <citation type="journal article" date="1999" name="Methods Enzymol.">
        <title>High-efficiency full-length cDNA cloning.</title>
        <authorList>
            <person name="Carninci P."/>
            <person name="Hayashizaki Y."/>
        </authorList>
    </citation>
    <scope>NUCLEOTIDE SEQUENCE</scope>
    <source>
        <strain evidence="2">C57BL/6J</strain>
        <tissue evidence="2">Visual cortex</tissue>
    </source>
</reference>
<dbReference type="SwissPalm" id="Q3TYK1"/>
<reference evidence="2" key="4">
    <citation type="journal article" date="2001" name="Nature">
        <title>Functional annotation of a full-length mouse cDNA collection.</title>
        <authorList>
            <consortium name="The RIKEN Genome Exploration Research Group Phase II Team and the FANTOM Consortium"/>
        </authorList>
    </citation>
    <scope>NUCLEOTIDE SEQUENCE</scope>
    <source>
        <strain evidence="2">C57BL/6J</strain>
        <tissue evidence="2">Visual cortex</tissue>
    </source>
</reference>
<dbReference type="RefSeq" id="NP_001153817.1">
    <property type="nucleotide sequence ID" value="NM_001160345.1"/>
</dbReference>
<reference evidence="2" key="2">
    <citation type="journal article" date="2000" name="Genome Res.">
        <title>Normalization and subtraction of cap-trapper-selected cDNAs to prepare full-length cDNA libraries for rapid discovery of new genes.</title>
        <authorList>
            <person name="Carninci P."/>
            <person name="Shibata Y."/>
            <person name="Hayatsu N."/>
            <person name="Sugahara Y."/>
            <person name="Shibata K."/>
            <person name="Itoh M."/>
            <person name="Konno H."/>
            <person name="Okazaki Y."/>
            <person name="Muramatsu M."/>
            <person name="Hayashizaki Y."/>
        </authorList>
    </citation>
    <scope>NUCLEOTIDE SEQUENCE</scope>
    <source>
        <strain evidence="2">C57BL/6J</strain>
        <tissue evidence="2">Visual cortex</tissue>
    </source>
</reference>
<reference evidence="2" key="8">
    <citation type="journal article" date="2005" name="Science">
        <title>Antisense Transcription in the Mammalian Transcriptome.</title>
        <authorList>
            <consortium name="RIKEN Genome Exploration Research Group and Genome Science Group (Genome Network Project Core Group) and the FANTOM Consortium"/>
        </authorList>
    </citation>
    <scope>NUCLEOTIDE SEQUENCE</scope>
    <source>
        <strain evidence="2">C57BL/6J</strain>
        <tissue evidence="2">Visual cortex</tissue>
    </source>
</reference>
<dbReference type="GeneID" id="75744"/>
<reference evidence="2" key="5">
    <citation type="journal article" date="2002" name="Nature">
        <title>Analysis of the mouse transcriptome based on functional annotation of 60,770 full-length cDNAs.</title>
        <authorList>
            <consortium name="The FANTOM Consortium and the RIKEN Genome Exploration Research Group Phase I and II Team"/>
        </authorList>
    </citation>
    <scope>NUCLEOTIDE SEQUENCE</scope>
    <source>
        <strain evidence="2">C57BL/6J</strain>
        <tissue evidence="2">Visual cortex</tissue>
    </source>
</reference>
<accession>Q3TYK1</accession>
<reference evidence="2" key="7">
    <citation type="journal article" date="2005" name="Science">
        <title>The Transcriptional Landscape of the Mammalian Genome.</title>
        <authorList>
            <consortium name="The FANTOM Consortium"/>
            <consortium name="Riken Genome Exploration Research Group and Genome Science Group (Genome Network Project Core Group)"/>
        </authorList>
    </citation>
    <scope>NUCLEOTIDE SEQUENCE</scope>
    <source>
        <strain evidence="2">C57BL/6J</strain>
        <tissue evidence="2">Visual cortex</tissue>
    </source>
</reference>
<evidence type="ECO:0000256" key="1">
    <source>
        <dbReference type="SAM" id="MobiDB-lite"/>
    </source>
</evidence>
<sequence length="147" mass="15124">LEIGRSLWWCSRGRGGEEEGEGRLRLRWGGSYCGAGPGAGRSFAAGQVGAGFAPGRGLLQPPARIRVPGPGCLRPHGAVLPLSRGVRTTIPEPGREKRKAGRGSRKKAEGGGDSGDFGHPVSGGKKEEEGTVRKADGDIGATNGRGT</sequence>
<proteinExistence type="evidence at transcript level"/>
<dbReference type="KEGG" id="mmu:75744"/>
<organism evidence="2">
    <name type="scientific">Mus musculus</name>
    <name type="common">Mouse</name>
    <dbReference type="NCBI Taxonomy" id="10090"/>
    <lineage>
        <taxon>Eukaryota</taxon>
        <taxon>Metazoa</taxon>
        <taxon>Chordata</taxon>
        <taxon>Craniata</taxon>
        <taxon>Vertebrata</taxon>
        <taxon>Euteleostomi</taxon>
        <taxon>Mammalia</taxon>
        <taxon>Eutheria</taxon>
        <taxon>Euarchontoglires</taxon>
        <taxon>Glires</taxon>
        <taxon>Rodentia</taxon>
        <taxon>Myomorpha</taxon>
        <taxon>Muroidea</taxon>
        <taxon>Muridae</taxon>
        <taxon>Murinae</taxon>
        <taxon>Mus</taxon>
        <taxon>Mus</taxon>
    </lineage>
</organism>
<reference evidence="2" key="3">
    <citation type="journal article" date="2000" name="Genome Res.">
        <title>RIKEN integrated sequence analysis (RISA) system--384-format sequencing pipeline with 384 multicapillary sequencer.</title>
        <authorList>
            <person name="Shibata K."/>
            <person name="Itoh M."/>
            <person name="Aizawa K."/>
            <person name="Nagaoka S."/>
            <person name="Sasaki N."/>
            <person name="Carninci P."/>
            <person name="Konno H."/>
            <person name="Akiyama J."/>
            <person name="Nishi K."/>
            <person name="Kitsunai T."/>
            <person name="Tashiro H."/>
            <person name="Itoh M."/>
            <person name="Sumi N."/>
            <person name="Ishii Y."/>
            <person name="Nakamura S."/>
            <person name="Hazama M."/>
            <person name="Nishine T."/>
            <person name="Harada A."/>
            <person name="Yamamoto R."/>
            <person name="Matsumoto H."/>
            <person name="Sakaguchi S."/>
            <person name="Ikegami T."/>
            <person name="Kashiwagi K."/>
            <person name="Fujiwake S."/>
            <person name="Inoue K."/>
            <person name="Togawa Y."/>
            <person name="Izawa M."/>
            <person name="Ohara E."/>
            <person name="Watahiki M."/>
            <person name="Yoneda Y."/>
            <person name="Ishikawa T."/>
            <person name="Ozawa K."/>
            <person name="Tanaka T."/>
            <person name="Matsuura S."/>
            <person name="Kawai J."/>
            <person name="Okazaki Y."/>
            <person name="Muramatsu M."/>
            <person name="Inoue Y."/>
            <person name="Kira A."/>
            <person name="Hayashizaki Y."/>
        </authorList>
    </citation>
    <scope>NUCLEOTIDE SEQUENCE</scope>
    <source>
        <strain evidence="2">C57BL/6J</strain>
        <tissue evidence="2">Visual cortex</tissue>
    </source>
</reference>
<dbReference type="CTD" id="258010"/>
<feature type="non-terminal residue" evidence="2">
    <location>
        <position position="1"/>
    </location>
</feature>
<evidence type="ECO:0000313" key="2">
    <source>
        <dbReference type="EMBL" id="BAE34562.1"/>
    </source>
</evidence>